<dbReference type="Pfam" id="PF01966">
    <property type="entry name" value="HD"/>
    <property type="match status" value="1"/>
</dbReference>
<sequence>MRLVCVLLARELDLVDYEVLDHGARVAHIAVQLGRATRRLDDAQLHGLHLAGLYHDLGKLKLPKATVNKPGPLDIDE</sequence>
<dbReference type="Gene3D" id="1.10.3210.10">
    <property type="entry name" value="Hypothetical protein af1432"/>
    <property type="match status" value="1"/>
</dbReference>
<evidence type="ECO:0000313" key="2">
    <source>
        <dbReference type="EMBL" id="THD06476.1"/>
    </source>
</evidence>
<accession>A0A4S3KDE1</accession>
<dbReference type="EMBL" id="MWQO01000078">
    <property type="protein sequence ID" value="THD06476.1"/>
    <property type="molecule type" value="Genomic_DNA"/>
</dbReference>
<dbReference type="InterPro" id="IPR006674">
    <property type="entry name" value="HD_domain"/>
</dbReference>
<name>A0A4S3KDE1_9GAMM</name>
<dbReference type="InterPro" id="IPR052020">
    <property type="entry name" value="Cyclic_di-GMP/3'3'-cGAMP_PDE"/>
</dbReference>
<dbReference type="PROSITE" id="PS51832">
    <property type="entry name" value="HD_GYP"/>
    <property type="match status" value="1"/>
</dbReference>
<evidence type="ECO:0000313" key="3">
    <source>
        <dbReference type="Proteomes" id="UP000307749"/>
    </source>
</evidence>
<dbReference type="SUPFAM" id="SSF109604">
    <property type="entry name" value="HD-domain/PDEase-like"/>
    <property type="match status" value="1"/>
</dbReference>
<reference evidence="2 3" key="1">
    <citation type="submission" date="2017-02" db="EMBL/GenBank/DDBJ databases">
        <title>Whole genome sequencing of Metallibacterium scheffleri DSM 24874 (T).</title>
        <authorList>
            <person name="Kumar S."/>
            <person name="Patil P."/>
            <person name="Patil P.B."/>
        </authorList>
    </citation>
    <scope>NUCLEOTIDE SEQUENCE [LARGE SCALE GENOMIC DNA]</scope>
    <source>
        <strain evidence="2 3">DSM 24874</strain>
    </source>
</reference>
<dbReference type="PANTHER" id="PTHR45228">
    <property type="entry name" value="CYCLIC DI-GMP PHOSPHODIESTERASE TM_0186-RELATED"/>
    <property type="match status" value="1"/>
</dbReference>
<dbReference type="Proteomes" id="UP000307749">
    <property type="component" value="Unassembled WGS sequence"/>
</dbReference>
<feature type="non-terminal residue" evidence="2">
    <location>
        <position position="77"/>
    </location>
</feature>
<dbReference type="AlphaFoldDB" id="A0A4S3KDE1"/>
<proteinExistence type="predicted"/>
<protein>
    <recommendedName>
        <fullName evidence="1">HD-GYP domain-containing protein</fullName>
    </recommendedName>
</protein>
<feature type="domain" description="HD-GYP" evidence="1">
    <location>
        <begin position="1"/>
        <end position="77"/>
    </location>
</feature>
<dbReference type="STRING" id="993689.GCA_002077135_00018"/>
<evidence type="ECO:0000259" key="1">
    <source>
        <dbReference type="PROSITE" id="PS51832"/>
    </source>
</evidence>
<comment type="caution">
    <text evidence="2">The sequence shown here is derived from an EMBL/GenBank/DDBJ whole genome shotgun (WGS) entry which is preliminary data.</text>
</comment>
<dbReference type="InterPro" id="IPR037522">
    <property type="entry name" value="HD_GYP_dom"/>
</dbReference>
<gene>
    <name evidence="2" type="ORF">B1806_16015</name>
</gene>
<keyword evidence="3" id="KW-1185">Reference proteome</keyword>
<organism evidence="2 3">
    <name type="scientific">Metallibacterium scheffleri</name>
    <dbReference type="NCBI Taxonomy" id="993689"/>
    <lineage>
        <taxon>Bacteria</taxon>
        <taxon>Pseudomonadati</taxon>
        <taxon>Pseudomonadota</taxon>
        <taxon>Gammaproteobacteria</taxon>
        <taxon>Lysobacterales</taxon>
        <taxon>Rhodanobacteraceae</taxon>
        <taxon>Metallibacterium</taxon>
    </lineage>
</organism>